<reference evidence="3 4" key="1">
    <citation type="journal article" date="2009" name="Genome Res.">
        <title>Comparative genomics of the fungal pathogens Candida dubliniensis and Candida albicans.</title>
        <authorList>
            <person name="Jackson A.P."/>
            <person name="Gamble J.A."/>
            <person name="Yeomans T."/>
            <person name="Moran G.P."/>
            <person name="Saunders D."/>
            <person name="Harris D."/>
            <person name="Aslett M."/>
            <person name="Barrell J.F."/>
            <person name="Butler G."/>
            <person name="Citiulo F."/>
            <person name="Coleman D.C."/>
            <person name="de Groot P.W.J."/>
            <person name="Goodwin T.J."/>
            <person name="Quail M.A."/>
            <person name="McQuillan J."/>
            <person name="Munro C.A."/>
            <person name="Pain A."/>
            <person name="Poulter R.T."/>
            <person name="Rajandream M.A."/>
            <person name="Renauld H."/>
            <person name="Spiering M.J."/>
            <person name="Tivey A."/>
            <person name="Gow N.A.R."/>
            <person name="Barrell B."/>
            <person name="Sullivan D.J."/>
            <person name="Berriman M."/>
        </authorList>
    </citation>
    <scope>NUCLEOTIDE SEQUENCE [LARGE SCALE GENOMIC DNA]</scope>
    <source>
        <strain evidence="4">CD36 / ATCC MYA-646 / CBS 7987 / NCPF 3949 / NRRL Y-17841</strain>
    </source>
</reference>
<dbReference type="HOGENOM" id="CLU_048006_0_0_1"/>
<dbReference type="CGD" id="CAL0000164892">
    <property type="gene designation" value="Cd36_18530"/>
</dbReference>
<sequence length="399" mass="45938">MNQKKHEGVFIFSFGVCFDFVNLSSSKTMSSSPGNSNSEFETLSDVLQTSSPSNQTSRQVQAAGTAAALNLAEAKIVTHEDNLIQLQSLKIQLSEKRDELIKSRTSSNNELNDLRVRHHQLTQELSKTRKETNINNLLDSNTKQYIKNLEVKNLQNDDYILNNLNVLPSTDWDLRLSYIKRFVPYLEVDKIKTFNECDTEGGNTMLRIIEFQLILPLIFQTNFKLSVDCENDSLKGIEIDDLFKISMLSNSFYQVVIKNYIPNKKISTLMFGLNSFSKLLHKRMSIINKLVKHFQNNLYNSEKYQDLLDTSDNKKLFAILQTLDQIELIFQKNDRQFKIILNWEIVLGDPLTGTCNSRIKLYLIDILDNTTKNLSQVFQNLLLQHDIVTSLTTIIKTIF</sequence>
<protein>
    <submittedName>
        <fullName evidence="3">Uncharacterized protein</fullName>
    </submittedName>
</protein>
<organism evidence="3 4">
    <name type="scientific">Candida dubliniensis (strain CD36 / ATCC MYA-646 / CBS 7987 / NCPF 3949 / NRRL Y-17841)</name>
    <name type="common">Yeast</name>
    <dbReference type="NCBI Taxonomy" id="573826"/>
    <lineage>
        <taxon>Eukaryota</taxon>
        <taxon>Fungi</taxon>
        <taxon>Dikarya</taxon>
        <taxon>Ascomycota</taxon>
        <taxon>Saccharomycotina</taxon>
        <taxon>Pichiomycetes</taxon>
        <taxon>Debaryomycetaceae</taxon>
        <taxon>Candida/Lodderomyces clade</taxon>
        <taxon>Candida</taxon>
    </lineage>
</organism>
<dbReference type="AlphaFoldDB" id="B9WB63"/>
<dbReference type="EMBL" id="FM992689">
    <property type="protein sequence ID" value="CAX43633.1"/>
    <property type="molecule type" value="Genomic_DNA"/>
</dbReference>
<dbReference type="eggNOG" id="ENOG502RPXT">
    <property type="taxonomic scope" value="Eukaryota"/>
</dbReference>
<evidence type="ECO:0000313" key="3">
    <source>
        <dbReference type="EMBL" id="CAX43633.1"/>
    </source>
</evidence>
<dbReference type="GeneID" id="8045886"/>
<dbReference type="VEuPathDB" id="FungiDB:CD36_18530"/>
<dbReference type="Proteomes" id="UP000002605">
    <property type="component" value="Chromosome 2"/>
</dbReference>
<proteinExistence type="predicted"/>
<dbReference type="RefSeq" id="XP_002418333.1">
    <property type="nucleotide sequence ID" value="XM_002418288.1"/>
</dbReference>
<feature type="coiled-coil region" evidence="1">
    <location>
        <begin position="69"/>
        <end position="131"/>
    </location>
</feature>
<evidence type="ECO:0000313" key="4">
    <source>
        <dbReference type="Proteomes" id="UP000002605"/>
    </source>
</evidence>
<dbReference type="OrthoDB" id="4076147at2759"/>
<evidence type="ECO:0000256" key="1">
    <source>
        <dbReference type="SAM" id="Coils"/>
    </source>
</evidence>
<accession>B9WB63</accession>
<name>B9WB63_CANDC</name>
<keyword evidence="4" id="KW-1185">Reference proteome</keyword>
<gene>
    <name evidence="2" type="ordered locus">Cd36_18530</name>
    <name evidence="3" type="ORF">CD36_18530</name>
</gene>
<keyword evidence="1" id="KW-0175">Coiled coil</keyword>
<dbReference type="KEGG" id="cdu:CD36_18530"/>
<evidence type="ECO:0000313" key="2">
    <source>
        <dbReference type="CGD" id="CAL0000164892"/>
    </source>
</evidence>